<dbReference type="InterPro" id="IPR054416">
    <property type="entry name" value="GST_UstS-like_C"/>
</dbReference>
<evidence type="ECO:0000313" key="2">
    <source>
        <dbReference type="EMBL" id="KAL2825488.1"/>
    </source>
</evidence>
<name>A0ABR4ICM5_9EURO</name>
<dbReference type="EMBL" id="JBFXLS010000036">
    <property type="protein sequence ID" value="KAL2825488.1"/>
    <property type="molecule type" value="Genomic_DNA"/>
</dbReference>
<dbReference type="Proteomes" id="UP001610335">
    <property type="component" value="Unassembled WGS sequence"/>
</dbReference>
<keyword evidence="3" id="KW-1185">Reference proteome</keyword>
<dbReference type="SUPFAM" id="SSF52833">
    <property type="entry name" value="Thioredoxin-like"/>
    <property type="match status" value="1"/>
</dbReference>
<reference evidence="2 3" key="1">
    <citation type="submission" date="2024-07" db="EMBL/GenBank/DDBJ databases">
        <title>Section-level genome sequencing and comparative genomics of Aspergillus sections Usti and Cavernicolus.</title>
        <authorList>
            <consortium name="Lawrence Berkeley National Laboratory"/>
            <person name="Nybo J.L."/>
            <person name="Vesth T.C."/>
            <person name="Theobald S."/>
            <person name="Frisvad J.C."/>
            <person name="Larsen T.O."/>
            <person name="Kjaerboelling I."/>
            <person name="Rothschild-Mancinelli K."/>
            <person name="Lyhne E.K."/>
            <person name="Kogle M.E."/>
            <person name="Barry K."/>
            <person name="Clum A."/>
            <person name="Na H."/>
            <person name="Ledsgaard L."/>
            <person name="Lin J."/>
            <person name="Lipzen A."/>
            <person name="Kuo A."/>
            <person name="Riley R."/>
            <person name="Mondo S."/>
            <person name="LaButti K."/>
            <person name="Haridas S."/>
            <person name="Pangalinan J."/>
            <person name="Salamov A.A."/>
            <person name="Simmons B.A."/>
            <person name="Magnuson J.K."/>
            <person name="Chen J."/>
            <person name="Drula E."/>
            <person name="Henrissat B."/>
            <person name="Wiebenga A."/>
            <person name="Lubbers R.J."/>
            <person name="Gomes A.C."/>
            <person name="Makela M.R."/>
            <person name="Stajich J."/>
            <person name="Grigoriev I.V."/>
            <person name="Mortensen U.H."/>
            <person name="De vries R.P."/>
            <person name="Baker S.E."/>
            <person name="Andersen M.R."/>
        </authorList>
    </citation>
    <scope>NUCLEOTIDE SEQUENCE [LARGE SCALE GENOMIC DNA]</scope>
    <source>
        <strain evidence="2 3">CBS 600.67</strain>
    </source>
</reference>
<gene>
    <name evidence="2" type="ORF">BDW59DRAFT_73227</name>
</gene>
<evidence type="ECO:0000313" key="3">
    <source>
        <dbReference type="Proteomes" id="UP001610335"/>
    </source>
</evidence>
<dbReference type="Gene3D" id="3.40.30.10">
    <property type="entry name" value="Glutaredoxin"/>
    <property type="match status" value="1"/>
</dbReference>
<dbReference type="Pfam" id="PF22041">
    <property type="entry name" value="GST_C_7"/>
    <property type="match status" value="1"/>
</dbReference>
<dbReference type="Gene3D" id="1.20.1050.10">
    <property type="match status" value="1"/>
</dbReference>
<dbReference type="Pfam" id="PF13409">
    <property type="entry name" value="GST_N_2"/>
    <property type="match status" value="1"/>
</dbReference>
<evidence type="ECO:0000259" key="1">
    <source>
        <dbReference type="PROSITE" id="PS50404"/>
    </source>
</evidence>
<dbReference type="SUPFAM" id="SSF47616">
    <property type="entry name" value="GST C-terminal domain-like"/>
    <property type="match status" value="1"/>
</dbReference>
<proteinExistence type="predicted"/>
<dbReference type="InterPro" id="IPR004045">
    <property type="entry name" value="Glutathione_S-Trfase_N"/>
</dbReference>
<dbReference type="PROSITE" id="PS50404">
    <property type="entry name" value="GST_NTER"/>
    <property type="match status" value="1"/>
</dbReference>
<comment type="caution">
    <text evidence="2">The sequence shown here is derived from an EMBL/GenBank/DDBJ whole genome shotgun (WGS) entry which is preliminary data.</text>
</comment>
<organism evidence="2 3">
    <name type="scientific">Aspergillus cavernicola</name>
    <dbReference type="NCBI Taxonomy" id="176166"/>
    <lineage>
        <taxon>Eukaryota</taxon>
        <taxon>Fungi</taxon>
        <taxon>Dikarya</taxon>
        <taxon>Ascomycota</taxon>
        <taxon>Pezizomycotina</taxon>
        <taxon>Eurotiomycetes</taxon>
        <taxon>Eurotiomycetidae</taxon>
        <taxon>Eurotiales</taxon>
        <taxon>Aspergillaceae</taxon>
        <taxon>Aspergillus</taxon>
        <taxon>Aspergillus subgen. Nidulantes</taxon>
    </lineage>
</organism>
<sequence>MSTSSPIVFYDIATCPPVGKTCFSPNPWKTRLALNFKGLPYSTTWVPLPDIAKVRSSLKVPPCRKFADGSDFFTLPIVEDPATDSSVGDSFDIAVYLQNIYPTSGAGDLFPPQTLDYVFTHESPFLVPLSECRESQFSEYAKFNMNIDAAFTAHVQLAVQGFQFDPATAETVKAEFVRRAGVPSITRWEDFAIVGEAREKMKLSLRNMLGNLATLFLRDTSGPFLLGTTASYADLIVGAWLRMMRATLPGSEWAEVTSWHAGLFGRLHDALEVYAEVK</sequence>
<feature type="domain" description="GST N-terminal" evidence="1">
    <location>
        <begin position="14"/>
        <end position="105"/>
    </location>
</feature>
<accession>A0ABR4ICM5</accession>
<protein>
    <recommendedName>
        <fullName evidence="1">GST N-terminal domain-containing protein</fullName>
    </recommendedName>
</protein>
<dbReference type="InterPro" id="IPR036282">
    <property type="entry name" value="Glutathione-S-Trfase_C_sf"/>
</dbReference>
<dbReference type="InterPro" id="IPR036249">
    <property type="entry name" value="Thioredoxin-like_sf"/>
</dbReference>